<organism evidence="6 7">
    <name type="scientific">Thorsellia anophelis DSM 18579</name>
    <dbReference type="NCBI Taxonomy" id="1123402"/>
    <lineage>
        <taxon>Bacteria</taxon>
        <taxon>Pseudomonadati</taxon>
        <taxon>Pseudomonadota</taxon>
        <taxon>Gammaproteobacteria</taxon>
        <taxon>Enterobacterales</taxon>
        <taxon>Thorselliaceae</taxon>
        <taxon>Thorsellia</taxon>
    </lineage>
</organism>
<evidence type="ECO:0000256" key="1">
    <source>
        <dbReference type="ARBA" id="ARBA00004141"/>
    </source>
</evidence>
<dbReference type="InterPro" id="IPR019820">
    <property type="entry name" value="Sec-indep_translocase_CS"/>
</dbReference>
<comment type="function">
    <text evidence="5">Part of the twin-arginine translocation (Tat) system that transports large folded proteins containing a characteristic twin-arginine motif in their signal peptide across membranes. Together with TatB, TatC is part of a receptor directly interacting with Tat signal peptides.</text>
</comment>
<dbReference type="OrthoDB" id="9777044at2"/>
<feature type="transmembrane region" description="Helical" evidence="5">
    <location>
        <begin position="205"/>
        <end position="222"/>
    </location>
</feature>
<dbReference type="STRING" id="1123402.SAMN02583745_01016"/>
<keyword evidence="5" id="KW-0653">Protein transport</keyword>
<feature type="transmembrane region" description="Helical" evidence="5">
    <location>
        <begin position="86"/>
        <end position="110"/>
    </location>
</feature>
<dbReference type="PANTHER" id="PTHR30371:SF0">
    <property type="entry name" value="SEC-INDEPENDENT PROTEIN TRANSLOCASE PROTEIN TATC, CHLOROPLASTIC-RELATED"/>
    <property type="match status" value="1"/>
</dbReference>
<evidence type="ECO:0000313" key="7">
    <source>
        <dbReference type="Proteomes" id="UP000242642"/>
    </source>
</evidence>
<sequence>MSVNDTKNNESHDQAESGFLSHLVALRACLVRSFCAIMVVFLVLIYFSNNIYHIVASPLIEKLPEGTSFQAISIASPWLAPIKLTFMVSLFIAMPYVLYQIWSFVAPALYRHERKRVLPLLISSVGLFYLGVMFAYFVLFPLIFSFFTQTAPQDVLVAPDINQYLSFVLTLFFSFGLAFQIPIATLLLCLTGIVTIESLKSKRPYIFVGAFVIGMFLTPPDIFSQTLLAIPMYLLFEISLLFARFYIKEKPEVDEIG</sequence>
<dbReference type="Pfam" id="PF00902">
    <property type="entry name" value="TatC"/>
    <property type="match status" value="1"/>
</dbReference>
<dbReference type="PROSITE" id="PS01218">
    <property type="entry name" value="TATC"/>
    <property type="match status" value="1"/>
</dbReference>
<dbReference type="RefSeq" id="WP_093318317.1">
    <property type="nucleotide sequence ID" value="NZ_FOHV01000006.1"/>
</dbReference>
<dbReference type="GO" id="GO:0043953">
    <property type="term" value="P:protein transport by the Tat complex"/>
    <property type="evidence" value="ECO:0007669"/>
    <property type="project" value="UniProtKB-UniRule"/>
</dbReference>
<keyword evidence="3 5" id="KW-1133">Transmembrane helix</keyword>
<keyword evidence="7" id="KW-1185">Reference proteome</keyword>
<dbReference type="GO" id="GO:0009977">
    <property type="term" value="F:proton motive force dependent protein transmembrane transporter activity"/>
    <property type="evidence" value="ECO:0007669"/>
    <property type="project" value="TreeGrafter"/>
</dbReference>
<gene>
    <name evidence="5" type="primary">tatC</name>
    <name evidence="6" type="ORF">SAMN02583745_01016</name>
</gene>
<evidence type="ECO:0000313" key="6">
    <source>
        <dbReference type="EMBL" id="SES96479.1"/>
    </source>
</evidence>
<dbReference type="EMBL" id="FOHV01000006">
    <property type="protein sequence ID" value="SES96479.1"/>
    <property type="molecule type" value="Genomic_DNA"/>
</dbReference>
<dbReference type="InterPro" id="IPR002033">
    <property type="entry name" value="TatC"/>
</dbReference>
<comment type="subunit">
    <text evidence="5">The Tat system comprises two distinct complexes: a TatABC complex, containing multiple copies of TatA, TatB and TatC subunits, and a separate TatA complex, containing only TatA subunits. Substrates initially bind to the TatABC complex, which probably triggers association of the separate TatA complex to form the active translocon.</text>
</comment>
<feature type="transmembrane region" description="Helical" evidence="5">
    <location>
        <begin position="117"/>
        <end position="144"/>
    </location>
</feature>
<feature type="transmembrane region" description="Helical" evidence="5">
    <location>
        <begin position="29"/>
        <end position="48"/>
    </location>
</feature>
<accession>A0A1I0AQ77</accession>
<proteinExistence type="inferred from homology"/>
<keyword evidence="2 5" id="KW-0812">Transmembrane</keyword>
<reference evidence="7" key="1">
    <citation type="submission" date="2016-10" db="EMBL/GenBank/DDBJ databases">
        <authorList>
            <person name="Varghese N."/>
            <person name="Submissions S."/>
        </authorList>
    </citation>
    <scope>NUCLEOTIDE SEQUENCE [LARGE SCALE GENOMIC DNA]</scope>
    <source>
        <strain evidence="7">DSM 18579</strain>
    </source>
</reference>
<evidence type="ECO:0000256" key="4">
    <source>
        <dbReference type="ARBA" id="ARBA00023136"/>
    </source>
</evidence>
<keyword evidence="4 5" id="KW-0472">Membrane</keyword>
<comment type="subcellular location">
    <subcellularLocation>
        <location evidence="5">Cell membrane</location>
        <topology evidence="5">Multi-pass membrane protein</topology>
    </subcellularLocation>
    <subcellularLocation>
        <location evidence="1">Membrane</location>
        <topology evidence="1">Multi-pass membrane protein</topology>
    </subcellularLocation>
</comment>
<feature type="transmembrane region" description="Helical" evidence="5">
    <location>
        <begin position="164"/>
        <end position="193"/>
    </location>
</feature>
<protein>
    <recommendedName>
        <fullName evidence="5">Sec-independent protein translocase protein TatC</fullName>
    </recommendedName>
</protein>
<dbReference type="AlphaFoldDB" id="A0A1I0AQ77"/>
<dbReference type="PANTHER" id="PTHR30371">
    <property type="entry name" value="SEC-INDEPENDENT PROTEIN TRANSLOCASE PROTEIN TATC"/>
    <property type="match status" value="1"/>
</dbReference>
<dbReference type="NCBIfam" id="TIGR00945">
    <property type="entry name" value="tatC"/>
    <property type="match status" value="1"/>
</dbReference>
<keyword evidence="5" id="KW-0811">Translocation</keyword>
<dbReference type="GO" id="GO:0033281">
    <property type="term" value="C:TAT protein transport complex"/>
    <property type="evidence" value="ECO:0007669"/>
    <property type="project" value="UniProtKB-UniRule"/>
</dbReference>
<dbReference type="HAMAP" id="MF_00902">
    <property type="entry name" value="TatC"/>
    <property type="match status" value="1"/>
</dbReference>
<keyword evidence="5" id="KW-0813">Transport</keyword>
<evidence type="ECO:0000256" key="2">
    <source>
        <dbReference type="ARBA" id="ARBA00022692"/>
    </source>
</evidence>
<feature type="transmembrane region" description="Helical" evidence="5">
    <location>
        <begin position="228"/>
        <end position="247"/>
    </location>
</feature>
<dbReference type="GO" id="GO:0065002">
    <property type="term" value="P:intracellular protein transmembrane transport"/>
    <property type="evidence" value="ECO:0007669"/>
    <property type="project" value="TreeGrafter"/>
</dbReference>
<name>A0A1I0AQ77_9GAMM</name>
<evidence type="ECO:0000256" key="5">
    <source>
        <dbReference type="HAMAP-Rule" id="MF_00902"/>
    </source>
</evidence>
<keyword evidence="5" id="KW-1003">Cell membrane</keyword>
<evidence type="ECO:0000256" key="3">
    <source>
        <dbReference type="ARBA" id="ARBA00022989"/>
    </source>
</evidence>
<dbReference type="PRINTS" id="PR01840">
    <property type="entry name" value="TATCFAMILY"/>
</dbReference>
<dbReference type="Proteomes" id="UP000242642">
    <property type="component" value="Unassembled WGS sequence"/>
</dbReference>
<comment type="similarity">
    <text evidence="5">Belongs to the TatC family.</text>
</comment>